<accession>A0A9W9SDM1</accession>
<dbReference type="PROSITE" id="PS50088">
    <property type="entry name" value="ANK_REPEAT"/>
    <property type="match status" value="1"/>
</dbReference>
<gene>
    <name evidence="4" type="ORF">N7509_013569</name>
</gene>
<evidence type="ECO:0000313" key="4">
    <source>
        <dbReference type="EMBL" id="KAJ5376683.1"/>
    </source>
</evidence>
<dbReference type="SUPFAM" id="SSF48403">
    <property type="entry name" value="Ankyrin repeat"/>
    <property type="match status" value="1"/>
</dbReference>
<keyword evidence="5" id="KW-1185">Reference proteome</keyword>
<evidence type="ECO:0000313" key="5">
    <source>
        <dbReference type="Proteomes" id="UP001147747"/>
    </source>
</evidence>
<dbReference type="EMBL" id="JAPZBU010000012">
    <property type="protein sequence ID" value="KAJ5376683.1"/>
    <property type="molecule type" value="Genomic_DNA"/>
</dbReference>
<dbReference type="InterPro" id="IPR002110">
    <property type="entry name" value="Ankyrin_rpt"/>
</dbReference>
<feature type="repeat" description="ANK" evidence="3">
    <location>
        <begin position="185"/>
        <end position="217"/>
    </location>
</feature>
<proteinExistence type="predicted"/>
<dbReference type="Gene3D" id="1.25.40.20">
    <property type="entry name" value="Ankyrin repeat-containing domain"/>
    <property type="match status" value="2"/>
</dbReference>
<dbReference type="Pfam" id="PF13637">
    <property type="entry name" value="Ank_4"/>
    <property type="match status" value="1"/>
</dbReference>
<dbReference type="PANTHER" id="PTHR24198:SF165">
    <property type="entry name" value="ANKYRIN REPEAT-CONTAINING PROTEIN-RELATED"/>
    <property type="match status" value="1"/>
</dbReference>
<evidence type="ECO:0000256" key="3">
    <source>
        <dbReference type="PROSITE-ProRule" id="PRU00023"/>
    </source>
</evidence>
<sequence length="283" mass="30520">MPLYHLPNELILLIAENLKSNGDLNSLIQTNTHFCKLLDPLLYLRDTASDPPQAILWAAEGGNDNTARKSLEAGLDLGCCFYWGKTLLCSAAEGGYDKVLKLLLAYDKSVDPDEENSDGETPLVCAAKWGHGLVVKELLSTGRVDVNFICWGYTPLCSAAWNGHEAVVNLLLDTDGINLDYASPDGQTAIYLATESGHESIVKLLIAAGADLDSKGHTRLSPLLGAARYGHESIVRILLATGRVNPNTTNSEGESPLSLAREHCHEAITKALELELDLALTRG</sequence>
<dbReference type="Pfam" id="PF00023">
    <property type="entry name" value="Ank"/>
    <property type="match status" value="1"/>
</dbReference>
<name>A0A9W9SDM1_9EURO</name>
<dbReference type="Proteomes" id="UP001147747">
    <property type="component" value="Unassembled WGS sequence"/>
</dbReference>
<reference evidence="4" key="2">
    <citation type="journal article" date="2023" name="IMA Fungus">
        <title>Comparative genomic study of the Penicillium genus elucidates a diverse pangenome and 15 lateral gene transfer events.</title>
        <authorList>
            <person name="Petersen C."/>
            <person name="Sorensen T."/>
            <person name="Nielsen M.R."/>
            <person name="Sondergaard T.E."/>
            <person name="Sorensen J.L."/>
            <person name="Fitzpatrick D.A."/>
            <person name="Frisvad J.C."/>
            <person name="Nielsen K.L."/>
        </authorList>
    </citation>
    <scope>NUCLEOTIDE SEQUENCE</scope>
    <source>
        <strain evidence="4">IBT 29677</strain>
    </source>
</reference>
<protein>
    <recommendedName>
        <fullName evidence="6">F-box domain-containing protein</fullName>
    </recommendedName>
</protein>
<comment type="caution">
    <text evidence="4">The sequence shown here is derived from an EMBL/GenBank/DDBJ whole genome shotgun (WGS) entry which is preliminary data.</text>
</comment>
<organism evidence="4 5">
    <name type="scientific">Penicillium cosmopolitanum</name>
    <dbReference type="NCBI Taxonomy" id="1131564"/>
    <lineage>
        <taxon>Eukaryota</taxon>
        <taxon>Fungi</taxon>
        <taxon>Dikarya</taxon>
        <taxon>Ascomycota</taxon>
        <taxon>Pezizomycotina</taxon>
        <taxon>Eurotiomycetes</taxon>
        <taxon>Eurotiomycetidae</taxon>
        <taxon>Eurotiales</taxon>
        <taxon>Aspergillaceae</taxon>
        <taxon>Penicillium</taxon>
    </lineage>
</organism>
<dbReference type="SMART" id="SM00248">
    <property type="entry name" value="ANK"/>
    <property type="match status" value="5"/>
</dbReference>
<dbReference type="GeneID" id="81377186"/>
<dbReference type="OrthoDB" id="1577640at2759"/>
<dbReference type="PROSITE" id="PS50297">
    <property type="entry name" value="ANK_REP_REGION"/>
    <property type="match status" value="1"/>
</dbReference>
<keyword evidence="2 3" id="KW-0040">ANK repeat</keyword>
<keyword evidence="1" id="KW-0677">Repeat</keyword>
<reference evidence="4" key="1">
    <citation type="submission" date="2022-12" db="EMBL/GenBank/DDBJ databases">
        <authorList>
            <person name="Petersen C."/>
        </authorList>
    </citation>
    <scope>NUCLEOTIDE SEQUENCE</scope>
    <source>
        <strain evidence="4">IBT 29677</strain>
    </source>
</reference>
<dbReference type="InterPro" id="IPR036770">
    <property type="entry name" value="Ankyrin_rpt-contain_sf"/>
</dbReference>
<dbReference type="AlphaFoldDB" id="A0A9W9SDM1"/>
<dbReference type="RefSeq" id="XP_056481713.1">
    <property type="nucleotide sequence ID" value="XM_056638206.1"/>
</dbReference>
<evidence type="ECO:0000256" key="2">
    <source>
        <dbReference type="ARBA" id="ARBA00023043"/>
    </source>
</evidence>
<evidence type="ECO:0008006" key="6">
    <source>
        <dbReference type="Google" id="ProtNLM"/>
    </source>
</evidence>
<evidence type="ECO:0000256" key="1">
    <source>
        <dbReference type="ARBA" id="ARBA00022737"/>
    </source>
</evidence>
<dbReference type="PRINTS" id="PR01415">
    <property type="entry name" value="ANKYRIN"/>
</dbReference>
<dbReference type="PANTHER" id="PTHR24198">
    <property type="entry name" value="ANKYRIN REPEAT AND PROTEIN KINASE DOMAIN-CONTAINING PROTEIN"/>
    <property type="match status" value="1"/>
</dbReference>
<dbReference type="Pfam" id="PF12796">
    <property type="entry name" value="Ank_2"/>
    <property type="match status" value="1"/>
</dbReference>